<evidence type="ECO:0000313" key="2">
    <source>
        <dbReference type="Proteomes" id="UP000254329"/>
    </source>
</evidence>
<reference evidence="1 2" key="1">
    <citation type="submission" date="2018-06" db="EMBL/GenBank/DDBJ databases">
        <authorList>
            <consortium name="Pathogen Informatics"/>
            <person name="Doyle S."/>
        </authorList>
    </citation>
    <scope>NUCLEOTIDE SEQUENCE [LARGE SCALE GENOMIC DNA]</scope>
    <source>
        <strain evidence="1 2">NCTC1659</strain>
    </source>
</reference>
<proteinExistence type="predicted"/>
<dbReference type="AlphaFoldDB" id="A0A1V4B258"/>
<keyword evidence="2" id="KW-1185">Reference proteome</keyword>
<dbReference type="RefSeq" id="WP_078218137.1">
    <property type="nucleotide sequence ID" value="NZ_MUXZ01000009.1"/>
</dbReference>
<name>A0A1V4B258_9PAST</name>
<dbReference type="Proteomes" id="UP000254329">
    <property type="component" value="Unassembled WGS sequence"/>
</dbReference>
<dbReference type="EMBL" id="UGHF01000001">
    <property type="protein sequence ID" value="STO60123.1"/>
    <property type="molecule type" value="Genomic_DNA"/>
</dbReference>
<gene>
    <name evidence="1" type="ORF">NCTC1659_01395</name>
</gene>
<protein>
    <submittedName>
        <fullName evidence="1">Uncharacterized protein</fullName>
    </submittedName>
</protein>
<dbReference type="STRING" id="733.B0186_04160"/>
<accession>A0A1V4B258</accession>
<organism evidence="1 2">
    <name type="scientific">Canicola haemoglobinophilus</name>
    <dbReference type="NCBI Taxonomy" id="733"/>
    <lineage>
        <taxon>Bacteria</taxon>
        <taxon>Pseudomonadati</taxon>
        <taxon>Pseudomonadota</taxon>
        <taxon>Gammaproteobacteria</taxon>
        <taxon>Pasteurellales</taxon>
        <taxon>Pasteurellaceae</taxon>
        <taxon>Canicola</taxon>
    </lineage>
</organism>
<sequence>MKEFVKAIEIFTQIKTEQDLLSVFQYLPHNIQEKRAFYEKEMFIYPEQHSFYILTSLFIDWIYKLISKYQDDAQVLNFLDELNYLFEFIDDEINENEQQEIIKKAKLYLDDYWKHDLSSTHVKHLTKSEIQSLRESKRNAYEQMMQMD</sequence>
<evidence type="ECO:0000313" key="1">
    <source>
        <dbReference type="EMBL" id="STO60123.1"/>
    </source>
</evidence>